<feature type="non-terminal residue" evidence="1">
    <location>
        <position position="76"/>
    </location>
</feature>
<protein>
    <submittedName>
        <fullName evidence="1">Uncharacterized protein</fullName>
    </submittedName>
</protein>
<organism evidence="1">
    <name type="scientific">Arion vulgaris</name>
    <dbReference type="NCBI Taxonomy" id="1028688"/>
    <lineage>
        <taxon>Eukaryota</taxon>
        <taxon>Metazoa</taxon>
        <taxon>Spiralia</taxon>
        <taxon>Lophotrochozoa</taxon>
        <taxon>Mollusca</taxon>
        <taxon>Gastropoda</taxon>
        <taxon>Heterobranchia</taxon>
        <taxon>Euthyneura</taxon>
        <taxon>Panpulmonata</taxon>
        <taxon>Eupulmonata</taxon>
        <taxon>Stylommatophora</taxon>
        <taxon>Helicina</taxon>
        <taxon>Arionoidea</taxon>
        <taxon>Arionidae</taxon>
        <taxon>Arion</taxon>
    </lineage>
</organism>
<proteinExistence type="predicted"/>
<sequence>MNVTPWRQYKRTLSMLHITIKGVKELKYLGSIFTEDGRLDSEIEARVQNTNAVTYLLDPLLSHRGFSLTAKQHIIN</sequence>
<name>A0A0B7A7W5_9EUPU</name>
<dbReference type="EMBL" id="HACG01030195">
    <property type="protein sequence ID" value="CEK77060.1"/>
    <property type="molecule type" value="Transcribed_RNA"/>
</dbReference>
<reference evidence="1" key="1">
    <citation type="submission" date="2014-12" db="EMBL/GenBank/DDBJ databases">
        <title>Insight into the proteome of Arion vulgaris.</title>
        <authorList>
            <person name="Aradska J."/>
            <person name="Bulat T."/>
            <person name="Smidak R."/>
            <person name="Sarate P."/>
            <person name="Gangsoo J."/>
            <person name="Sialana F."/>
            <person name="Bilban M."/>
            <person name="Lubec G."/>
        </authorList>
    </citation>
    <scope>NUCLEOTIDE SEQUENCE</scope>
    <source>
        <tissue evidence="1">Skin</tissue>
    </source>
</reference>
<evidence type="ECO:0000313" key="1">
    <source>
        <dbReference type="EMBL" id="CEK77059.1"/>
    </source>
</evidence>
<gene>
    <name evidence="1" type="primary">ORF102847</name>
    <name evidence="2" type="synonym">ORF102850</name>
</gene>
<dbReference type="EMBL" id="HACG01030194">
    <property type="protein sequence ID" value="CEK77059.1"/>
    <property type="molecule type" value="Transcribed_RNA"/>
</dbReference>
<evidence type="ECO:0000313" key="2">
    <source>
        <dbReference type="EMBL" id="CEK77060.1"/>
    </source>
</evidence>
<dbReference type="AlphaFoldDB" id="A0A0B7A7W5"/>
<accession>A0A0B7A7W5</accession>